<evidence type="ECO:0000256" key="1">
    <source>
        <dbReference type="ARBA" id="ARBA00004167"/>
    </source>
</evidence>
<protein>
    <submittedName>
        <fullName evidence="13">Penicillin-binding protein 2</fullName>
    </submittedName>
</protein>
<dbReference type="EMBL" id="FNAO01000002">
    <property type="protein sequence ID" value="SDD85758.1"/>
    <property type="molecule type" value="Genomic_DNA"/>
</dbReference>
<accession>A0A1G6Y5U2</accession>
<evidence type="ECO:0000256" key="5">
    <source>
        <dbReference type="ARBA" id="ARBA00022692"/>
    </source>
</evidence>
<dbReference type="PANTHER" id="PTHR30627:SF2">
    <property type="entry name" value="PEPTIDOGLYCAN D,D-TRANSPEPTIDASE MRDA"/>
    <property type="match status" value="1"/>
</dbReference>
<dbReference type="Pfam" id="PF00905">
    <property type="entry name" value="Transpeptidase"/>
    <property type="match status" value="1"/>
</dbReference>
<dbReference type="SUPFAM" id="SSF56519">
    <property type="entry name" value="Penicillin binding protein dimerisation domain"/>
    <property type="match status" value="1"/>
</dbReference>
<keyword evidence="4" id="KW-0121">Carboxypeptidase</keyword>
<dbReference type="Gene3D" id="3.40.710.10">
    <property type="entry name" value="DD-peptidase/beta-lactamase superfamily"/>
    <property type="match status" value="1"/>
</dbReference>
<name>A0A1G6Y5U2_9FLAO</name>
<dbReference type="PANTHER" id="PTHR30627">
    <property type="entry name" value="PEPTIDOGLYCAN D,D-TRANSPEPTIDASE"/>
    <property type="match status" value="1"/>
</dbReference>
<dbReference type="InterPro" id="IPR036138">
    <property type="entry name" value="PBP_dimer_sf"/>
</dbReference>
<evidence type="ECO:0000256" key="8">
    <source>
        <dbReference type="ARBA" id="ARBA00022989"/>
    </source>
</evidence>
<keyword evidence="3" id="KW-1003">Cell membrane</keyword>
<feature type="domain" description="Penicillin-binding protein dimerisation" evidence="12">
    <location>
        <begin position="46"/>
        <end position="209"/>
    </location>
</feature>
<feature type="domain" description="Penicillin-binding protein transpeptidase" evidence="11">
    <location>
        <begin position="247"/>
        <end position="579"/>
    </location>
</feature>
<dbReference type="GO" id="GO:0071555">
    <property type="term" value="P:cell wall organization"/>
    <property type="evidence" value="ECO:0007669"/>
    <property type="project" value="UniProtKB-KW"/>
</dbReference>
<dbReference type="InterPro" id="IPR005311">
    <property type="entry name" value="PBP_dimer"/>
</dbReference>
<keyword evidence="9" id="KW-0472">Membrane</keyword>
<evidence type="ECO:0000256" key="9">
    <source>
        <dbReference type="ARBA" id="ARBA00023136"/>
    </source>
</evidence>
<keyword evidence="7" id="KW-0573">Peptidoglycan synthesis</keyword>
<keyword evidence="10" id="KW-0961">Cell wall biogenesis/degradation</keyword>
<evidence type="ECO:0000259" key="12">
    <source>
        <dbReference type="Pfam" id="PF03717"/>
    </source>
</evidence>
<evidence type="ECO:0000256" key="10">
    <source>
        <dbReference type="ARBA" id="ARBA00023316"/>
    </source>
</evidence>
<evidence type="ECO:0000259" key="11">
    <source>
        <dbReference type="Pfam" id="PF00905"/>
    </source>
</evidence>
<evidence type="ECO:0000256" key="4">
    <source>
        <dbReference type="ARBA" id="ARBA00022645"/>
    </source>
</evidence>
<dbReference type="InterPro" id="IPR050515">
    <property type="entry name" value="Beta-lactam/transpept"/>
</dbReference>
<dbReference type="Gene3D" id="3.30.1390.30">
    <property type="entry name" value="Penicillin-binding protein 2a, domain 3"/>
    <property type="match status" value="1"/>
</dbReference>
<sequence>MKKLLLSSIIVIIGITFIGRLSYLQIFSFSPDQVLEDPAIKRVYDYPERGYIYDRNDKLLVGNDPAYDVMVIPREVRELDTLEFCGLLKITKKKFKKELRKARIYSPRLPSVFVPQLSKQDYAQLQEKMRHYEGFYIQKRSLRYYDTNSAANVLGYISEVNERDLAKNPYYVQGELTGRTGVEKQYEDVLRGRKGVQYIQKDRYNRDIGKYKNGILDTLPEQGYEINITIDKDLQEYGELLMHGKWGGIVAIEPSSGEILSMISGPTYDPSLLVGRKRSANYSKLHYDTISKPTFDRSISFEKSPGSPFKAINALIALQVGAITPATTFTCSHGFFIGRSKKGCHCGGGIRNLNSGIYESCNAYFVGAYKKIFEQFPSNSEAMDAWEKHVRSFGLGSYLGSDLYTGRRGSVPSSELYNKWYGEGDKRWSATTTYSNAIGQGEVNVTPLQLANMTAAIANRGYFFTPHILKKIDGKEIDIPDFVEAKHTTIDKRHFEPVIQGMADVYHKGTAKYLQIPGIEIAGKTGTVENYIKIDSVRTQLTDNSVFVAFAPVDNPKIAIAVYIQNGYYGSRYAGHIASLMIEKYLKGEITRTDLEKRMLERTLDREYAKPYSGKEFKINEYDWSQDALKPEKAYLTDDLIR</sequence>
<dbReference type="RefSeq" id="WP_091865861.1">
    <property type="nucleotide sequence ID" value="NZ_FNAO01000002.1"/>
</dbReference>
<comment type="subcellular location">
    <subcellularLocation>
        <location evidence="2">Cell membrane</location>
    </subcellularLocation>
    <subcellularLocation>
        <location evidence="1">Membrane</location>
        <topology evidence="1">Single-pass membrane protein</topology>
    </subcellularLocation>
</comment>
<gene>
    <name evidence="13" type="ORF">SAMN05421636_102127</name>
</gene>
<dbReference type="Proteomes" id="UP000199109">
    <property type="component" value="Unassembled WGS sequence"/>
</dbReference>
<keyword evidence="4" id="KW-0645">Protease</keyword>
<dbReference type="InterPro" id="IPR001460">
    <property type="entry name" value="PCN-bd_Tpept"/>
</dbReference>
<reference evidence="13 14" key="1">
    <citation type="submission" date="2016-10" db="EMBL/GenBank/DDBJ databases">
        <authorList>
            <person name="de Groot N.N."/>
        </authorList>
    </citation>
    <scope>NUCLEOTIDE SEQUENCE [LARGE SCALE GENOMIC DNA]</scope>
    <source>
        <strain evidence="13 14">DSM 23421</strain>
    </source>
</reference>
<dbReference type="OrthoDB" id="9766847at2"/>
<keyword evidence="8" id="KW-1133">Transmembrane helix</keyword>
<dbReference type="Gene3D" id="3.90.1310.10">
    <property type="entry name" value="Penicillin-binding protein 2a (Domain 2)"/>
    <property type="match status" value="1"/>
</dbReference>
<evidence type="ECO:0000313" key="14">
    <source>
        <dbReference type="Proteomes" id="UP000199109"/>
    </source>
</evidence>
<dbReference type="GO" id="GO:0009252">
    <property type="term" value="P:peptidoglycan biosynthetic process"/>
    <property type="evidence" value="ECO:0007669"/>
    <property type="project" value="UniProtKB-KW"/>
</dbReference>
<evidence type="ECO:0000256" key="7">
    <source>
        <dbReference type="ARBA" id="ARBA00022984"/>
    </source>
</evidence>
<dbReference type="InterPro" id="IPR012338">
    <property type="entry name" value="Beta-lactam/transpept-like"/>
</dbReference>
<keyword evidence="14" id="KW-1185">Reference proteome</keyword>
<evidence type="ECO:0000313" key="13">
    <source>
        <dbReference type="EMBL" id="SDD85758.1"/>
    </source>
</evidence>
<evidence type="ECO:0000256" key="6">
    <source>
        <dbReference type="ARBA" id="ARBA00022960"/>
    </source>
</evidence>
<proteinExistence type="predicted"/>
<keyword evidence="6" id="KW-0133">Cell shape</keyword>
<dbReference type="GO" id="GO:0008360">
    <property type="term" value="P:regulation of cell shape"/>
    <property type="evidence" value="ECO:0007669"/>
    <property type="project" value="UniProtKB-KW"/>
</dbReference>
<dbReference type="AlphaFoldDB" id="A0A1G6Y5U2"/>
<dbReference type="GO" id="GO:0008658">
    <property type="term" value="F:penicillin binding"/>
    <property type="evidence" value="ECO:0007669"/>
    <property type="project" value="InterPro"/>
</dbReference>
<keyword evidence="5" id="KW-0812">Transmembrane</keyword>
<keyword evidence="4" id="KW-0378">Hydrolase</keyword>
<dbReference type="SUPFAM" id="SSF56601">
    <property type="entry name" value="beta-lactamase/transpeptidase-like"/>
    <property type="match status" value="1"/>
</dbReference>
<evidence type="ECO:0000256" key="3">
    <source>
        <dbReference type="ARBA" id="ARBA00022475"/>
    </source>
</evidence>
<dbReference type="STRING" id="641691.SAMN05421636_102127"/>
<dbReference type="Pfam" id="PF03717">
    <property type="entry name" value="PBP_dimer"/>
    <property type="match status" value="1"/>
</dbReference>
<dbReference type="GO" id="GO:0071972">
    <property type="term" value="F:peptidoglycan L,D-transpeptidase activity"/>
    <property type="evidence" value="ECO:0007669"/>
    <property type="project" value="TreeGrafter"/>
</dbReference>
<dbReference type="GO" id="GO:0005886">
    <property type="term" value="C:plasma membrane"/>
    <property type="evidence" value="ECO:0007669"/>
    <property type="project" value="UniProtKB-SubCell"/>
</dbReference>
<evidence type="ECO:0000256" key="2">
    <source>
        <dbReference type="ARBA" id="ARBA00004236"/>
    </source>
</evidence>
<organism evidence="13 14">
    <name type="scientific">Pricia antarctica</name>
    <dbReference type="NCBI Taxonomy" id="641691"/>
    <lineage>
        <taxon>Bacteria</taxon>
        <taxon>Pseudomonadati</taxon>
        <taxon>Bacteroidota</taxon>
        <taxon>Flavobacteriia</taxon>
        <taxon>Flavobacteriales</taxon>
        <taxon>Flavobacteriaceae</taxon>
        <taxon>Pricia</taxon>
    </lineage>
</organism>